<accession>A0ABW5IPJ2</accession>
<evidence type="ECO:0000313" key="2">
    <source>
        <dbReference type="EMBL" id="MFD2515491.1"/>
    </source>
</evidence>
<reference evidence="3" key="1">
    <citation type="journal article" date="2019" name="Int. J. Syst. Evol. Microbiol.">
        <title>The Global Catalogue of Microorganisms (GCM) 10K type strain sequencing project: providing services to taxonomists for standard genome sequencing and annotation.</title>
        <authorList>
            <consortium name="The Broad Institute Genomics Platform"/>
            <consortium name="The Broad Institute Genome Sequencing Center for Infectious Disease"/>
            <person name="Wu L."/>
            <person name="Ma J."/>
        </authorList>
    </citation>
    <scope>NUCLEOTIDE SEQUENCE [LARGE SCALE GENOMIC DNA]</scope>
    <source>
        <strain evidence="3">KCTC 42498</strain>
    </source>
</reference>
<sequence>MKLRVLLLAFTLLVCFKSYATHIVGGEFELKHIVNYNYRLTLNLYFDDINGLPGALDQTITVNFFEKGTNRLIMTQQMFMRSRTPVNYTNIDCTVGNLKTSKIVYSETILLDPNTFNSPQGYYVTWERCCRNRTINNIVRPEDAAQTFYMEFPPVVKNGAPFQNSSPVLFPPLSDYACVNELFYYEFNGTDPDGDSIVYDMVTPLNGYTTPAMPVYTITPRPAPYPTITWLPGYSAGVQVQGNPPINIDKNTGQLIMRPSSKGLYVFGVRAQEFRNGQKIGEVRRDFQVLVLDCPKNQTPVVVAKEQGKKDFYKKGDVLRIDPNGNRCIDVFFSDPDRSEFVSLRARPVNFSRQDFTLQGVTSGMINQGTSTDSLKATLCFAECFDTEGKVYQLDLIVKDDGCSLPRQDTVRLNFIIEPIPNTPPTVDLSTTQRVFNVKNGDVLSFDALGFDADNDNVTISAKGQNFDFGSQGITFQTKTEQGQVSSPFQWNIDCNALKQDSYKIDFIVSTVVCDKTVTRTETIEVRPDNTNNAPTISTDKQTRVFDLVVGEEFEAKIFGNDVDMHSLALLAAGNGFNLNDLGMSFTSTGGAGTAEGTFKWTATCRSPQSNTLRVTFNLKEAACNPSPDQTLVFEFRVSAPNNAPTLTTDQPVRTFELELNEPFEANFFGNDVDLNKLSLVAAGEGFSLEDIGMTFTSQGGDGTANGKLVWIANCIGAEKGPLRIKVNLNEQTCSPAPDQQITMEFRVKVPVLADYVPANIFTPNGDGLNDYFEIPALPQDFCTAQFANIKIFNRWGKEVFLSKDNRFKWDGKDVNDGVYFYVIDYGTTTYKGSVTLVR</sequence>
<feature type="chain" id="PRO_5047384146" evidence="1">
    <location>
        <begin position="21"/>
        <end position="839"/>
    </location>
</feature>
<dbReference type="NCBIfam" id="TIGR04131">
    <property type="entry name" value="Bac_Flav_CTERM"/>
    <property type="match status" value="1"/>
</dbReference>
<protein>
    <submittedName>
        <fullName evidence="2">Gliding motility-associated C-terminal domain-containing protein</fullName>
    </submittedName>
</protein>
<proteinExistence type="predicted"/>
<comment type="caution">
    <text evidence="2">The sequence shown here is derived from an EMBL/GenBank/DDBJ whole genome shotgun (WGS) entry which is preliminary data.</text>
</comment>
<dbReference type="EMBL" id="JBHULU010000021">
    <property type="protein sequence ID" value="MFD2515491.1"/>
    <property type="molecule type" value="Genomic_DNA"/>
</dbReference>
<evidence type="ECO:0000256" key="1">
    <source>
        <dbReference type="SAM" id="SignalP"/>
    </source>
</evidence>
<name>A0ABW5IPJ2_9BACT</name>
<dbReference type="Proteomes" id="UP001597544">
    <property type="component" value="Unassembled WGS sequence"/>
</dbReference>
<keyword evidence="3" id="KW-1185">Reference proteome</keyword>
<dbReference type="Pfam" id="PF13585">
    <property type="entry name" value="CHU_C"/>
    <property type="match status" value="1"/>
</dbReference>
<feature type="signal peptide" evidence="1">
    <location>
        <begin position="1"/>
        <end position="20"/>
    </location>
</feature>
<organism evidence="2 3">
    <name type="scientific">Pontibacter locisalis</name>
    <dbReference type="NCBI Taxonomy" id="1719035"/>
    <lineage>
        <taxon>Bacteria</taxon>
        <taxon>Pseudomonadati</taxon>
        <taxon>Bacteroidota</taxon>
        <taxon>Cytophagia</taxon>
        <taxon>Cytophagales</taxon>
        <taxon>Hymenobacteraceae</taxon>
        <taxon>Pontibacter</taxon>
    </lineage>
</organism>
<gene>
    <name evidence="2" type="ORF">ACFSRY_16580</name>
</gene>
<dbReference type="RefSeq" id="WP_377510325.1">
    <property type="nucleotide sequence ID" value="NZ_JBHULU010000021.1"/>
</dbReference>
<keyword evidence="1" id="KW-0732">Signal</keyword>
<dbReference type="InterPro" id="IPR026341">
    <property type="entry name" value="T9SS_type_B"/>
</dbReference>
<evidence type="ECO:0000313" key="3">
    <source>
        <dbReference type="Proteomes" id="UP001597544"/>
    </source>
</evidence>